<evidence type="ECO:0000313" key="2">
    <source>
        <dbReference type="EMBL" id="UWZ38799.1"/>
    </source>
</evidence>
<sequence length="372" mass="41163">MNPDGTGRTIGSEPDPDEWHYLPTRTRAGALQRGLGRGAFRARFDPAGPDLVNACIRRDHRWLSTCDERGTYLARLVRDLGLPVGPLVSRLYTADDEDNEFTHVLEVLTALGRAEVDEVIGSLRRYVRIGPNWSGALEAIARSWPANWWDDLLPAAMDRLGTAGDHDLRWAGLPWTDWTGRDERLRAARSHDAAQAGTDQHDAPDPGPGAVPAARAWAAEPGSGRYWLALTVLARHGDESDSPALLAGLDWLDRRPDDLCGYDRLIDGLVRIGGEPARAALPRIRRLWFSPHSHERASYLRARLALEPEECAGALTEGLWDCEAAVRLLAVRHVPVDARTKPRLTYLRDDSIETPEVREAAAERLMLEASAA</sequence>
<name>A0ABY5Z9R2_9ACTN</name>
<keyword evidence="3" id="KW-1185">Reference proteome</keyword>
<gene>
    <name evidence="2" type="ORF">Drose_11570</name>
</gene>
<evidence type="ECO:0008006" key="4">
    <source>
        <dbReference type="Google" id="ProtNLM"/>
    </source>
</evidence>
<accession>A0ABY5Z9R2</accession>
<dbReference type="Proteomes" id="UP001058271">
    <property type="component" value="Chromosome"/>
</dbReference>
<protein>
    <recommendedName>
        <fullName evidence="4">HEAT repeat domain-containing protein</fullName>
    </recommendedName>
</protein>
<feature type="region of interest" description="Disordered" evidence="1">
    <location>
        <begin position="187"/>
        <end position="213"/>
    </location>
</feature>
<evidence type="ECO:0000256" key="1">
    <source>
        <dbReference type="SAM" id="MobiDB-lite"/>
    </source>
</evidence>
<organism evidence="2 3">
    <name type="scientific">Dactylosporangium roseum</name>
    <dbReference type="NCBI Taxonomy" id="47989"/>
    <lineage>
        <taxon>Bacteria</taxon>
        <taxon>Bacillati</taxon>
        <taxon>Actinomycetota</taxon>
        <taxon>Actinomycetes</taxon>
        <taxon>Micromonosporales</taxon>
        <taxon>Micromonosporaceae</taxon>
        <taxon>Dactylosporangium</taxon>
    </lineage>
</organism>
<dbReference type="EMBL" id="CP073721">
    <property type="protein sequence ID" value="UWZ38799.1"/>
    <property type="molecule type" value="Genomic_DNA"/>
</dbReference>
<reference evidence="2" key="1">
    <citation type="submission" date="2021-04" db="EMBL/GenBank/DDBJ databases">
        <title>Biosynthetic gene clusters of Dactylosporangioum roseum.</title>
        <authorList>
            <person name="Hartkoorn R.C."/>
            <person name="Beaudoing E."/>
            <person name="Hot D."/>
            <person name="Moureu S."/>
        </authorList>
    </citation>
    <scope>NUCLEOTIDE SEQUENCE</scope>
    <source>
        <strain evidence="2">NRRL B-16295</strain>
    </source>
</reference>
<feature type="region of interest" description="Disordered" evidence="1">
    <location>
        <begin position="1"/>
        <end position="21"/>
    </location>
</feature>
<proteinExistence type="predicted"/>
<dbReference type="RefSeq" id="WP_260728185.1">
    <property type="nucleotide sequence ID" value="NZ_BAAABS010000050.1"/>
</dbReference>
<evidence type="ECO:0000313" key="3">
    <source>
        <dbReference type="Proteomes" id="UP001058271"/>
    </source>
</evidence>